<evidence type="ECO:0008006" key="3">
    <source>
        <dbReference type="Google" id="ProtNLM"/>
    </source>
</evidence>
<evidence type="ECO:0000313" key="1">
    <source>
        <dbReference type="EMBL" id="TQL48189.1"/>
    </source>
</evidence>
<organism evidence="1 2">
    <name type="scientific">Homoserinimonas aerilata</name>
    <dbReference type="NCBI Taxonomy" id="1162970"/>
    <lineage>
        <taxon>Bacteria</taxon>
        <taxon>Bacillati</taxon>
        <taxon>Actinomycetota</taxon>
        <taxon>Actinomycetes</taxon>
        <taxon>Micrococcales</taxon>
        <taxon>Microbacteriaceae</taxon>
        <taxon>Homoserinimonas</taxon>
    </lineage>
</organism>
<protein>
    <recommendedName>
        <fullName evidence="3">Uridine kinase</fullName>
    </recommendedName>
</protein>
<sequence length="179" mass="20276">MPRHDVTRPQNIEAILALLPRERRQVVLIDGGSGSGKTTLAPVVAAAIPDAQLLRLDDLYPGWDGLEEGSRMVHERVLAASEPGWFRWDWENDRTAEWHTVDPSRSLVIEGSGSLSRNNRALATLGVWVELDEPTRKRRALERDGDAYAPHWDRWAAQEAAFLERERPQLLADLVIDER</sequence>
<name>A0A542YJD6_9MICO</name>
<keyword evidence="2" id="KW-1185">Reference proteome</keyword>
<dbReference type="RefSeq" id="WP_246081359.1">
    <property type="nucleotide sequence ID" value="NZ_VFOM01000001.1"/>
</dbReference>
<dbReference type="SUPFAM" id="SSF52540">
    <property type="entry name" value="P-loop containing nucleoside triphosphate hydrolases"/>
    <property type="match status" value="1"/>
</dbReference>
<dbReference type="Gene3D" id="3.40.50.300">
    <property type="entry name" value="P-loop containing nucleotide triphosphate hydrolases"/>
    <property type="match status" value="2"/>
</dbReference>
<dbReference type="EMBL" id="VFOM01000001">
    <property type="protein sequence ID" value="TQL48189.1"/>
    <property type="molecule type" value="Genomic_DNA"/>
</dbReference>
<dbReference type="InterPro" id="IPR027417">
    <property type="entry name" value="P-loop_NTPase"/>
</dbReference>
<dbReference type="Proteomes" id="UP000317998">
    <property type="component" value="Unassembled WGS sequence"/>
</dbReference>
<evidence type="ECO:0000313" key="2">
    <source>
        <dbReference type="Proteomes" id="UP000317998"/>
    </source>
</evidence>
<comment type="caution">
    <text evidence="1">The sequence shown here is derived from an EMBL/GenBank/DDBJ whole genome shotgun (WGS) entry which is preliminary data.</text>
</comment>
<proteinExistence type="predicted"/>
<dbReference type="AlphaFoldDB" id="A0A542YJD6"/>
<reference evidence="1 2" key="1">
    <citation type="submission" date="2019-06" db="EMBL/GenBank/DDBJ databases">
        <title>Sequencing the genomes of 1000 actinobacteria strains.</title>
        <authorList>
            <person name="Klenk H.-P."/>
        </authorList>
    </citation>
    <scope>NUCLEOTIDE SEQUENCE [LARGE SCALE GENOMIC DNA]</scope>
    <source>
        <strain evidence="1 2">DSM 26477</strain>
    </source>
</reference>
<accession>A0A542YJD6</accession>
<dbReference type="NCBIfam" id="NF005115">
    <property type="entry name" value="PRK06547.1"/>
    <property type="match status" value="1"/>
</dbReference>
<gene>
    <name evidence="1" type="ORF">FB562_1273</name>
</gene>